<feature type="compositionally biased region" description="Basic and acidic residues" evidence="19">
    <location>
        <begin position="266"/>
        <end position="281"/>
    </location>
</feature>
<dbReference type="SUPFAM" id="SSF102114">
    <property type="entry name" value="Radical SAM enzymes"/>
    <property type="match status" value="1"/>
</dbReference>
<comment type="catalytic activity">
    <reaction evidence="15">
        <text>N(1)-methylguanosine(37) in tRNA(Phe) + pyruvate + S-adenosyl-L-methionine = 4-demethylwyosine(37) in tRNA(Phe) + 5'-deoxyadenosine + L-methionine + CO2 + H2O</text>
        <dbReference type="Rhea" id="RHEA:36347"/>
        <dbReference type="Rhea" id="RHEA-COMP:10164"/>
        <dbReference type="Rhea" id="RHEA-COMP:10165"/>
        <dbReference type="ChEBI" id="CHEBI:15361"/>
        <dbReference type="ChEBI" id="CHEBI:15377"/>
        <dbReference type="ChEBI" id="CHEBI:16526"/>
        <dbReference type="ChEBI" id="CHEBI:17319"/>
        <dbReference type="ChEBI" id="CHEBI:57844"/>
        <dbReference type="ChEBI" id="CHEBI:59789"/>
        <dbReference type="ChEBI" id="CHEBI:64315"/>
        <dbReference type="ChEBI" id="CHEBI:73542"/>
        <dbReference type="EC" id="4.1.3.44"/>
    </reaction>
</comment>
<keyword evidence="23" id="KW-1185">Reference proteome</keyword>
<evidence type="ECO:0000259" key="22">
    <source>
        <dbReference type="PROSITE" id="PS51918"/>
    </source>
</evidence>
<dbReference type="FunCoup" id="A0A6J2VK17">
    <property type="interactions" value="718"/>
</dbReference>
<dbReference type="AlphaFoldDB" id="A0A6J2VK17"/>
<dbReference type="Gene3D" id="3.40.50.360">
    <property type="match status" value="1"/>
</dbReference>
<feature type="region of interest" description="Disordered" evidence="19">
    <location>
        <begin position="250"/>
        <end position="310"/>
    </location>
</feature>
<keyword evidence="9" id="KW-0479">Metal-binding</keyword>
<dbReference type="UniPathway" id="UPA00375"/>
<keyword evidence="20" id="KW-0472">Membrane</keyword>
<gene>
    <name evidence="24" type="primary">tyw1</name>
</gene>
<dbReference type="CDD" id="cd01335">
    <property type="entry name" value="Radical_SAM"/>
    <property type="match status" value="1"/>
</dbReference>
<sequence length="732" mass="83909">MQGTVENIRGFADGYFLLVWQNRLYLYTAAAVLIGLWLTLSMAFKKKKLVSVVPWLYKTTKKNEYPPEKEKVVHVAGVKIFFGSQTGTAKGFAKELAEDVRSLGFQSEIIDMKDYDPDDRLSEECTNKMVCVFLMATYTDGQPTENAEWFCKWLEEASTDFRYGKTYLKGLRYAVFGLGNSVYVGHYNTVSKNVDKWLWMLSGSRIMTRGEGDCNVVKSRNGSIQADFQAWKAKFLSRLQALAKGEKKACSGKCKNGSCKNKKKHKEEADDNHSQPEKNSSEAELIESSSEEESAAEEDTGHGSVIDMEDLGNVMNSMKKAKRKMEGEEEESHRVRVSKLNGVKKTEMEEERREMITPALREALTKQGYKLIGSHSGVKLCRWTKSMLRGRGGCYKHTFYGIESHRCMETTPSLACANKCVFCWRHHTNPVGTEWRWKMDPAEKILQEAVENHQSMIRQFRGVPGVRPERFEEGLIVKHCALSLVGEPIMYPEINSFLKLLHQKHISSFLVTNAQFPEEIRNLVPVTQLYVSVDASTKDSLKRIDRPLFKDFWQRFLDSLRALGEKQQRTVYRLTLVKAWNVDELKAYAELIALGQPDFIEVKGVTYCGESSASNLTMANVPWHEEVIYFVQQLADLLPEYEIACEHEHSNCLLLAHYKFKVDGEWWTWIDYPRFQELIQEYEESGGTKTFSAQDYMAKTPSWAVFGAKERGFDPLDTRWQRKNKTKDISGC</sequence>
<dbReference type="FunFam" id="3.20.20.70:FF:000196">
    <property type="entry name" value="S-adenosyl-L-methionine-dependent tRNA 4-demethylwyosine synthase"/>
    <property type="match status" value="1"/>
</dbReference>
<dbReference type="EC" id="4.1.3.44" evidence="4"/>
<keyword evidence="20" id="KW-1133">Transmembrane helix</keyword>
<evidence type="ECO:0000256" key="20">
    <source>
        <dbReference type="SAM" id="Phobius"/>
    </source>
</evidence>
<dbReference type="GO" id="GO:0102521">
    <property type="term" value="F:tRNA-4-demethylwyosine synthase activity"/>
    <property type="evidence" value="ECO:0007669"/>
    <property type="project" value="UniProtKB-EC"/>
</dbReference>
<feature type="domain" description="Flavodoxin-like" evidence="21">
    <location>
        <begin position="78"/>
        <end position="236"/>
    </location>
</feature>
<reference evidence="24" key="1">
    <citation type="submission" date="2025-08" db="UniProtKB">
        <authorList>
            <consortium name="RefSeq"/>
        </authorList>
    </citation>
    <scope>IDENTIFICATION</scope>
</reference>
<protein>
    <recommendedName>
        <fullName evidence="5">S-adenosyl-L-methionine-dependent tRNA 4-demethylwyosine synthase TYW1</fullName>
        <ecNumber evidence="4">4.1.3.44</ecNumber>
    </recommendedName>
    <alternativeName>
        <fullName evidence="18">Radical S-adenosyl methionine and flavodoxin domain-containing protein 1</fullName>
    </alternativeName>
    <alternativeName>
        <fullName evidence="16">tRNA wybutosine-synthesizing protein 1 homolog</fullName>
    </alternativeName>
    <alternativeName>
        <fullName evidence="17">tRNA-yW-synthesizing protein</fullName>
    </alternativeName>
</protein>
<dbReference type="InterPro" id="IPR034556">
    <property type="entry name" value="tRNA_wybutosine-synthase"/>
</dbReference>
<dbReference type="Pfam" id="PF08608">
    <property type="entry name" value="Wyosine_form"/>
    <property type="match status" value="1"/>
</dbReference>
<feature type="transmembrane region" description="Helical" evidence="20">
    <location>
        <begin position="24"/>
        <end position="44"/>
    </location>
</feature>
<evidence type="ECO:0000256" key="5">
    <source>
        <dbReference type="ARBA" id="ARBA00017596"/>
    </source>
</evidence>
<dbReference type="GO" id="GO:0031591">
    <property type="term" value="P:wybutosine biosynthetic process"/>
    <property type="evidence" value="ECO:0007669"/>
    <property type="project" value="TreeGrafter"/>
</dbReference>
<keyword evidence="8" id="KW-0819">tRNA processing</keyword>
<keyword evidence="12" id="KW-0411">Iron-sulfur</keyword>
<keyword evidence="20" id="KW-0812">Transmembrane</keyword>
<proteinExistence type="inferred from homology"/>
<dbReference type="SUPFAM" id="SSF52218">
    <property type="entry name" value="Flavoproteins"/>
    <property type="match status" value="1"/>
</dbReference>
<evidence type="ECO:0000256" key="10">
    <source>
        <dbReference type="ARBA" id="ARBA00022741"/>
    </source>
</evidence>
<evidence type="ECO:0000256" key="17">
    <source>
        <dbReference type="ARBA" id="ARBA00081169"/>
    </source>
</evidence>
<organism evidence="23 24">
    <name type="scientific">Chanos chanos</name>
    <name type="common">Milkfish</name>
    <name type="synonym">Mugil chanos</name>
    <dbReference type="NCBI Taxonomy" id="29144"/>
    <lineage>
        <taxon>Eukaryota</taxon>
        <taxon>Metazoa</taxon>
        <taxon>Chordata</taxon>
        <taxon>Craniata</taxon>
        <taxon>Vertebrata</taxon>
        <taxon>Euteleostomi</taxon>
        <taxon>Actinopterygii</taxon>
        <taxon>Neopterygii</taxon>
        <taxon>Teleostei</taxon>
        <taxon>Ostariophysi</taxon>
        <taxon>Gonorynchiformes</taxon>
        <taxon>Chanidae</taxon>
        <taxon>Chanos</taxon>
    </lineage>
</organism>
<comment type="pathway">
    <text evidence="2">tRNA modification; wybutosine-tRNA(Phe) biosynthesis.</text>
</comment>
<evidence type="ECO:0000256" key="2">
    <source>
        <dbReference type="ARBA" id="ARBA00004797"/>
    </source>
</evidence>
<dbReference type="InterPro" id="IPR029039">
    <property type="entry name" value="Flavoprotein-like_sf"/>
</dbReference>
<evidence type="ECO:0000256" key="6">
    <source>
        <dbReference type="ARBA" id="ARBA00022485"/>
    </source>
</evidence>
<keyword evidence="13" id="KW-0456">Lyase</keyword>
<dbReference type="GeneID" id="115814562"/>
<dbReference type="PANTHER" id="PTHR13930:SF0">
    <property type="entry name" value="S-ADENOSYL-L-METHIONINE-DEPENDENT TRNA 4-DEMETHYLWYOSINE SYNTHASE TYW1-RELATED"/>
    <property type="match status" value="1"/>
</dbReference>
<evidence type="ECO:0000256" key="14">
    <source>
        <dbReference type="ARBA" id="ARBA00025368"/>
    </source>
</evidence>
<comment type="cofactor">
    <cofactor evidence="1">
        <name>[4Fe-4S] cluster</name>
        <dbReference type="ChEBI" id="CHEBI:49883"/>
    </cofactor>
</comment>
<evidence type="ECO:0000256" key="15">
    <source>
        <dbReference type="ARBA" id="ARBA00049466"/>
    </source>
</evidence>
<dbReference type="Gene3D" id="3.20.20.70">
    <property type="entry name" value="Aldolase class I"/>
    <property type="match status" value="1"/>
</dbReference>
<dbReference type="InterPro" id="IPR013785">
    <property type="entry name" value="Aldolase_TIM"/>
</dbReference>
<dbReference type="OrthoDB" id="271553at2759"/>
<evidence type="ECO:0000256" key="8">
    <source>
        <dbReference type="ARBA" id="ARBA00022694"/>
    </source>
</evidence>
<dbReference type="InterPro" id="IPR007197">
    <property type="entry name" value="rSAM"/>
</dbReference>
<keyword evidence="11" id="KW-0408">Iron</keyword>
<dbReference type="Proteomes" id="UP000504632">
    <property type="component" value="Chromosome 6"/>
</dbReference>
<comment type="similarity">
    <text evidence="3">Belongs to the TYW1 family.</text>
</comment>
<evidence type="ECO:0000256" key="4">
    <source>
        <dbReference type="ARBA" id="ARBA00012821"/>
    </source>
</evidence>
<dbReference type="InterPro" id="IPR058240">
    <property type="entry name" value="rSAM_sf"/>
</dbReference>
<dbReference type="InParanoid" id="A0A6J2VK17"/>
<accession>A0A6J2VK17</accession>
<evidence type="ECO:0000256" key="3">
    <source>
        <dbReference type="ARBA" id="ARBA00010115"/>
    </source>
</evidence>
<dbReference type="CTD" id="55253"/>
<evidence type="ECO:0000256" key="16">
    <source>
        <dbReference type="ARBA" id="ARBA00078095"/>
    </source>
</evidence>
<dbReference type="Pfam" id="PF04055">
    <property type="entry name" value="Radical_SAM"/>
    <property type="match status" value="1"/>
</dbReference>
<feature type="domain" description="Radical SAM core" evidence="22">
    <location>
        <begin position="400"/>
        <end position="644"/>
    </location>
</feature>
<evidence type="ECO:0000256" key="19">
    <source>
        <dbReference type="SAM" id="MobiDB-lite"/>
    </source>
</evidence>
<dbReference type="Pfam" id="PF00258">
    <property type="entry name" value="Flavodoxin_1"/>
    <property type="match status" value="1"/>
</dbReference>
<dbReference type="PANTHER" id="PTHR13930">
    <property type="entry name" value="S-ADENOSYL-L-METHIONINE-DEPENDENT TRNA 4-DEMETHYLWYOSINE SYNTHASE"/>
    <property type="match status" value="1"/>
</dbReference>
<dbReference type="InterPro" id="IPR001094">
    <property type="entry name" value="Flavdoxin-like"/>
</dbReference>
<comment type="function">
    <text evidence="14">Probable component of the wybutosine biosynthesis pathway. Wybutosine is a hyper modified guanosine with a tricyclic base found at the 3'-position adjacent to the anticodon of eukaryotic phenylalanine tRNA. Catalyzes the condensation of N-methylguanine with 2 carbon atoms from pyruvate to form the tricyclic 4-demethylwyosine, an intermediate in wybutosine biosynthesis.</text>
</comment>
<dbReference type="InterPro" id="IPR008254">
    <property type="entry name" value="Flavodoxin/NO_synth"/>
</dbReference>
<evidence type="ECO:0000256" key="12">
    <source>
        <dbReference type="ARBA" id="ARBA00023014"/>
    </source>
</evidence>
<dbReference type="InterPro" id="IPR013917">
    <property type="entry name" value="tRNA_wybutosine-synth"/>
</dbReference>
<evidence type="ECO:0000313" key="24">
    <source>
        <dbReference type="RefSeq" id="XP_030633310.1"/>
    </source>
</evidence>
<dbReference type="GO" id="GO:0051539">
    <property type="term" value="F:4 iron, 4 sulfur cluster binding"/>
    <property type="evidence" value="ECO:0007669"/>
    <property type="project" value="UniProtKB-KW"/>
</dbReference>
<evidence type="ECO:0000256" key="9">
    <source>
        <dbReference type="ARBA" id="ARBA00022723"/>
    </source>
</evidence>
<dbReference type="RefSeq" id="XP_030633310.1">
    <property type="nucleotide sequence ID" value="XM_030777450.1"/>
</dbReference>
<dbReference type="PROSITE" id="PS50902">
    <property type="entry name" value="FLAVODOXIN_LIKE"/>
    <property type="match status" value="1"/>
</dbReference>
<feature type="compositionally biased region" description="Acidic residues" evidence="19">
    <location>
        <begin position="289"/>
        <end position="298"/>
    </location>
</feature>
<dbReference type="PROSITE" id="PS51918">
    <property type="entry name" value="RADICAL_SAM"/>
    <property type="match status" value="1"/>
</dbReference>
<evidence type="ECO:0000313" key="23">
    <source>
        <dbReference type="Proteomes" id="UP000504632"/>
    </source>
</evidence>
<evidence type="ECO:0000259" key="21">
    <source>
        <dbReference type="PROSITE" id="PS50902"/>
    </source>
</evidence>
<evidence type="ECO:0000256" key="13">
    <source>
        <dbReference type="ARBA" id="ARBA00023239"/>
    </source>
</evidence>
<name>A0A6J2VK17_CHACN</name>
<evidence type="ECO:0000256" key="11">
    <source>
        <dbReference type="ARBA" id="ARBA00023004"/>
    </source>
</evidence>
<evidence type="ECO:0000256" key="18">
    <source>
        <dbReference type="ARBA" id="ARBA00082357"/>
    </source>
</evidence>
<keyword evidence="10" id="KW-0547">Nucleotide-binding</keyword>
<evidence type="ECO:0000256" key="1">
    <source>
        <dbReference type="ARBA" id="ARBA00001966"/>
    </source>
</evidence>
<keyword evidence="7" id="KW-0949">S-adenosyl-L-methionine</keyword>
<dbReference type="SFLD" id="SFLDF00284">
    <property type="entry name" value="tRNA_wybutosine-synthesizing"/>
    <property type="match status" value="1"/>
</dbReference>
<dbReference type="SFLD" id="SFLDS00029">
    <property type="entry name" value="Radical_SAM"/>
    <property type="match status" value="1"/>
</dbReference>
<dbReference type="GO" id="GO:0010181">
    <property type="term" value="F:FMN binding"/>
    <property type="evidence" value="ECO:0007669"/>
    <property type="project" value="InterPro"/>
</dbReference>
<dbReference type="GO" id="GO:0046872">
    <property type="term" value="F:metal ion binding"/>
    <property type="evidence" value="ECO:0007669"/>
    <property type="project" value="UniProtKB-KW"/>
</dbReference>
<evidence type="ECO:0000256" key="7">
    <source>
        <dbReference type="ARBA" id="ARBA00022691"/>
    </source>
</evidence>
<keyword evidence="6" id="KW-0004">4Fe-4S</keyword>
<dbReference type="PRINTS" id="PR00369">
    <property type="entry name" value="FLAVODOXIN"/>
</dbReference>
<dbReference type="SFLD" id="SFLDG01071">
    <property type="entry name" value="tRNA_wybutosine-synthesizing"/>
    <property type="match status" value="1"/>
</dbReference>